<dbReference type="Proteomes" id="UP000887013">
    <property type="component" value="Unassembled WGS sequence"/>
</dbReference>
<sequence>MRFIGRGAEAGRMFCALMNLPQPPTRFAPYNKRLLNAVKLISEETVQMAAQEAVRENGSNKNIAVAVDGTWQNPTDKLVDRPILRITKILKYNTGMDSLP</sequence>
<reference evidence="1" key="1">
    <citation type="submission" date="2020-08" db="EMBL/GenBank/DDBJ databases">
        <title>Multicomponent nature underlies the extraordinary mechanical properties of spider dragline silk.</title>
        <authorList>
            <person name="Kono N."/>
            <person name="Nakamura H."/>
            <person name="Mori M."/>
            <person name="Yoshida Y."/>
            <person name="Ohtoshi R."/>
            <person name="Malay A.D."/>
            <person name="Moran D.A.P."/>
            <person name="Tomita M."/>
            <person name="Numata K."/>
            <person name="Arakawa K."/>
        </authorList>
    </citation>
    <scope>NUCLEOTIDE SEQUENCE</scope>
</reference>
<protein>
    <submittedName>
        <fullName evidence="1">Uncharacterized protein</fullName>
    </submittedName>
</protein>
<proteinExistence type="predicted"/>
<accession>A0A8X6QAQ1</accession>
<dbReference type="AlphaFoldDB" id="A0A8X6QAQ1"/>
<dbReference type="OrthoDB" id="10443447at2759"/>
<name>A0A8X6QAQ1_NEPPI</name>
<evidence type="ECO:0000313" key="2">
    <source>
        <dbReference type="Proteomes" id="UP000887013"/>
    </source>
</evidence>
<gene>
    <name evidence="1" type="primary">AVEN_11647_1</name>
    <name evidence="1" type="ORF">NPIL_87171</name>
</gene>
<comment type="caution">
    <text evidence="1">The sequence shown here is derived from an EMBL/GenBank/DDBJ whole genome shotgun (WGS) entry which is preliminary data.</text>
</comment>
<organism evidence="1 2">
    <name type="scientific">Nephila pilipes</name>
    <name type="common">Giant wood spider</name>
    <name type="synonym">Nephila maculata</name>
    <dbReference type="NCBI Taxonomy" id="299642"/>
    <lineage>
        <taxon>Eukaryota</taxon>
        <taxon>Metazoa</taxon>
        <taxon>Ecdysozoa</taxon>
        <taxon>Arthropoda</taxon>
        <taxon>Chelicerata</taxon>
        <taxon>Arachnida</taxon>
        <taxon>Araneae</taxon>
        <taxon>Araneomorphae</taxon>
        <taxon>Entelegynae</taxon>
        <taxon>Araneoidea</taxon>
        <taxon>Nephilidae</taxon>
        <taxon>Nephila</taxon>
    </lineage>
</organism>
<keyword evidence="2" id="KW-1185">Reference proteome</keyword>
<evidence type="ECO:0000313" key="1">
    <source>
        <dbReference type="EMBL" id="GFU16253.1"/>
    </source>
</evidence>
<dbReference type="EMBL" id="BMAW01030404">
    <property type="protein sequence ID" value="GFU16253.1"/>
    <property type="molecule type" value="Genomic_DNA"/>
</dbReference>